<organism evidence="3 4">
    <name type="scientific">Stylonychia lemnae</name>
    <name type="common">Ciliate</name>
    <dbReference type="NCBI Taxonomy" id="5949"/>
    <lineage>
        <taxon>Eukaryota</taxon>
        <taxon>Sar</taxon>
        <taxon>Alveolata</taxon>
        <taxon>Ciliophora</taxon>
        <taxon>Intramacronucleata</taxon>
        <taxon>Spirotrichea</taxon>
        <taxon>Stichotrichia</taxon>
        <taxon>Sporadotrichida</taxon>
        <taxon>Oxytrichidae</taxon>
        <taxon>Stylonychinae</taxon>
        <taxon>Stylonychia</taxon>
    </lineage>
</organism>
<dbReference type="InParanoid" id="A0A078AMC5"/>
<dbReference type="PANTHER" id="PTHR37028">
    <property type="entry name" value="UNNAMED PRODUCT-RELATED"/>
    <property type="match status" value="1"/>
</dbReference>
<feature type="region of interest" description="Disordered" evidence="2">
    <location>
        <begin position="435"/>
        <end position="513"/>
    </location>
</feature>
<dbReference type="OMA" id="VPIHERY"/>
<feature type="coiled-coil region" evidence="1">
    <location>
        <begin position="231"/>
        <end position="295"/>
    </location>
</feature>
<protein>
    <submittedName>
        <fullName evidence="3">Uncharacterized protein</fullName>
    </submittedName>
</protein>
<keyword evidence="1" id="KW-0175">Coiled coil</keyword>
<keyword evidence="4" id="KW-1185">Reference proteome</keyword>
<feature type="region of interest" description="Disordered" evidence="2">
    <location>
        <begin position="100"/>
        <end position="151"/>
    </location>
</feature>
<proteinExistence type="predicted"/>
<feature type="compositionally biased region" description="Polar residues" evidence="2">
    <location>
        <begin position="486"/>
        <end position="513"/>
    </location>
</feature>
<sequence length="770" mass="89465">MAHQNRFRDQDEDDDDNFFDLDDQQPTKINTNFGPTSANSNGNSLNSSAMLEDSIISRTIKGLADKAYELSLKYDLKDEAKLIQQEEVRLAKILNEEMENRSQMTSKFQDDNMNMRNGSSNLKNFQQQKELQMSQRNTPSYGTQKNPSQSKLLQQKNNKFRANQAQSKETLSNMPQNSIFTTTSNNQNTNMNIFNEETLENEDEDDENNLNQSEVVLNTAVQRLFDDATRRKELKERIQLLSAKRELEELRQQPEICKKSNKLLTKSKNQYVPIHERYDKVLQQTQQKRSQFEAEIFEESIQKDPDEFFPSFKPKVNKQKGRQPREIKQIVEQIYIWQAEKQYNQIKNKNQQERDIDKQCTFKPKINLSSSVILSQNDKFHIDDFLSRVEKFIDMKEQKIKIIDKHLRRDHTFKPNTYSNNTQAAKYYERKLKKQDVSIRSNQSKNHDLKSVQYSDPAYSGTLTSRQQSQSINQSIQSNSQVNINKTTSSTLSRESNNNSVHSSQKGNLTSRNLNPTQNIQLIYQTQQPVNSSTQRTSNTTNTANFNSQNNQNYDKSMTPTFNMSVVESQRYSKEYNPQPINMMEHSFAGGQSFAVELSDFITEQVQHDQDRGSDDQLDQDSFYEIVKSKDTKSDDRLTQLTYSNGRNGHTNDSLTNLDNNQQWLFSSTHNQSNQSNERLSKDVAPFSMRSNEMNLRKNDLQQNLKQVLYNNITTEAQSRKIDIQEYLRSLEQKMKIDEEELDQIANSIKTSSQNSIVTASLVGSNLKLY</sequence>
<feature type="region of interest" description="Disordered" evidence="2">
    <location>
        <begin position="527"/>
        <end position="558"/>
    </location>
</feature>
<dbReference type="PANTHER" id="PTHR37028:SF4">
    <property type="entry name" value="ALMS MOTIF DOMAIN-CONTAINING PROTEIN"/>
    <property type="match status" value="1"/>
</dbReference>
<dbReference type="AlphaFoldDB" id="A0A078AMC5"/>
<evidence type="ECO:0000313" key="3">
    <source>
        <dbReference type="EMBL" id="CDW83550.1"/>
    </source>
</evidence>
<accession>A0A078AMC5</accession>
<name>A0A078AMC5_STYLE</name>
<dbReference type="EMBL" id="CCKQ01011950">
    <property type="protein sequence ID" value="CDW83550.1"/>
    <property type="molecule type" value="Genomic_DNA"/>
</dbReference>
<feature type="compositionally biased region" description="Low complexity" evidence="2">
    <location>
        <begin position="465"/>
        <end position="485"/>
    </location>
</feature>
<gene>
    <name evidence="3" type="primary">Contig3442.g3681</name>
    <name evidence="3" type="ORF">STYLEM_12598</name>
</gene>
<evidence type="ECO:0000256" key="2">
    <source>
        <dbReference type="SAM" id="MobiDB-lite"/>
    </source>
</evidence>
<evidence type="ECO:0000256" key="1">
    <source>
        <dbReference type="SAM" id="Coils"/>
    </source>
</evidence>
<feature type="compositionally biased region" description="Low complexity" evidence="2">
    <location>
        <begin position="531"/>
        <end position="553"/>
    </location>
</feature>
<evidence type="ECO:0000313" key="4">
    <source>
        <dbReference type="Proteomes" id="UP000039865"/>
    </source>
</evidence>
<reference evidence="3 4" key="1">
    <citation type="submission" date="2014-06" db="EMBL/GenBank/DDBJ databases">
        <authorList>
            <person name="Swart Estienne"/>
        </authorList>
    </citation>
    <scope>NUCLEOTIDE SEQUENCE [LARGE SCALE GENOMIC DNA]</scope>
    <source>
        <strain evidence="3 4">130c</strain>
    </source>
</reference>
<feature type="compositionally biased region" description="Polar residues" evidence="2">
    <location>
        <begin position="101"/>
        <end position="151"/>
    </location>
</feature>
<dbReference type="Proteomes" id="UP000039865">
    <property type="component" value="Unassembled WGS sequence"/>
</dbReference>